<comment type="pathway">
    <text evidence="6">Protein modification; protein glycosylation.</text>
</comment>
<keyword evidence="5 6" id="KW-0472">Membrane</keyword>
<dbReference type="GO" id="GO:0006487">
    <property type="term" value="P:protein N-linked glycosylation"/>
    <property type="evidence" value="ECO:0007669"/>
    <property type="project" value="UniProtKB-UniRule"/>
</dbReference>
<dbReference type="GO" id="GO:0005789">
    <property type="term" value="C:endoplasmic reticulum membrane"/>
    <property type="evidence" value="ECO:0007669"/>
    <property type="project" value="UniProtKB-SubCell"/>
</dbReference>
<evidence type="ECO:0000256" key="1">
    <source>
        <dbReference type="ARBA" id="ARBA00004141"/>
    </source>
</evidence>
<dbReference type="SUPFAM" id="SSF48317">
    <property type="entry name" value="Acid phosphatase/Vanadium-dependent haloperoxidase"/>
    <property type="match status" value="1"/>
</dbReference>
<dbReference type="Proteomes" id="UP000886523">
    <property type="component" value="Unassembled WGS sequence"/>
</dbReference>
<dbReference type="GO" id="GO:0047874">
    <property type="term" value="F:dolichyldiphosphatase activity"/>
    <property type="evidence" value="ECO:0007669"/>
    <property type="project" value="UniProtKB-UniRule"/>
</dbReference>
<reference evidence="8" key="1">
    <citation type="journal article" date="2020" name="Nat. Commun.">
        <title>Large-scale genome sequencing of mycorrhizal fungi provides insights into the early evolution of symbiotic traits.</title>
        <authorList>
            <person name="Miyauchi S."/>
            <person name="Kiss E."/>
            <person name="Kuo A."/>
            <person name="Drula E."/>
            <person name="Kohler A."/>
            <person name="Sanchez-Garcia M."/>
            <person name="Morin E."/>
            <person name="Andreopoulos B."/>
            <person name="Barry K.W."/>
            <person name="Bonito G."/>
            <person name="Buee M."/>
            <person name="Carver A."/>
            <person name="Chen C."/>
            <person name="Cichocki N."/>
            <person name="Clum A."/>
            <person name="Culley D."/>
            <person name="Crous P.W."/>
            <person name="Fauchery L."/>
            <person name="Girlanda M."/>
            <person name="Hayes R.D."/>
            <person name="Keri Z."/>
            <person name="LaButti K."/>
            <person name="Lipzen A."/>
            <person name="Lombard V."/>
            <person name="Magnuson J."/>
            <person name="Maillard F."/>
            <person name="Murat C."/>
            <person name="Nolan M."/>
            <person name="Ohm R.A."/>
            <person name="Pangilinan J."/>
            <person name="Pereira M.F."/>
            <person name="Perotto S."/>
            <person name="Peter M."/>
            <person name="Pfister S."/>
            <person name="Riley R."/>
            <person name="Sitrit Y."/>
            <person name="Stielow J.B."/>
            <person name="Szollosi G."/>
            <person name="Zifcakova L."/>
            <person name="Stursova M."/>
            <person name="Spatafora J.W."/>
            <person name="Tedersoo L."/>
            <person name="Vaario L.M."/>
            <person name="Yamada A."/>
            <person name="Yan M."/>
            <person name="Wang P."/>
            <person name="Xu J."/>
            <person name="Bruns T."/>
            <person name="Baldrian P."/>
            <person name="Vilgalys R."/>
            <person name="Dunand C."/>
            <person name="Henrissat B."/>
            <person name="Grigoriev I.V."/>
            <person name="Hibbett D."/>
            <person name="Nagy L.G."/>
            <person name="Martin F.M."/>
        </authorList>
    </citation>
    <scope>NUCLEOTIDE SEQUENCE</scope>
    <source>
        <strain evidence="8">UP504</strain>
    </source>
</reference>
<evidence type="ECO:0000256" key="3">
    <source>
        <dbReference type="ARBA" id="ARBA00022801"/>
    </source>
</evidence>
<dbReference type="GO" id="GO:0008610">
    <property type="term" value="P:lipid biosynthetic process"/>
    <property type="evidence" value="ECO:0007669"/>
    <property type="project" value="TreeGrafter"/>
</dbReference>
<feature type="transmembrane region" description="Helical" evidence="6">
    <location>
        <begin position="127"/>
        <end position="149"/>
    </location>
</feature>
<dbReference type="SMART" id="SM00014">
    <property type="entry name" value="acidPPc"/>
    <property type="match status" value="1"/>
</dbReference>
<comment type="similarity">
    <text evidence="6">Belongs to the dolichyldiphosphatase family.</text>
</comment>
<dbReference type="Pfam" id="PF01569">
    <property type="entry name" value="PAP2"/>
    <property type="match status" value="1"/>
</dbReference>
<evidence type="ECO:0000313" key="8">
    <source>
        <dbReference type="EMBL" id="KAF9507707.1"/>
    </source>
</evidence>
<evidence type="ECO:0000313" key="9">
    <source>
        <dbReference type="Proteomes" id="UP000886523"/>
    </source>
</evidence>
<evidence type="ECO:0000256" key="5">
    <source>
        <dbReference type="ARBA" id="ARBA00023136"/>
    </source>
</evidence>
<dbReference type="CDD" id="cd03382">
    <property type="entry name" value="PAP2_dolichyldiphosphatase"/>
    <property type="match status" value="1"/>
</dbReference>
<accession>A0A9P6ALF6</accession>
<sequence>MDSDLIALDLTNVLYTRGSLLAKAAAFVTLSPVLIMPAYVGMIITTRELTLINMFCGQLVNHVINFVLKHAVKQERPRPLGDGYGFPSLHSQTMGYFATFMFLHLNLRHSFTSYGSKLVIVDRIQRFALFLFLWAWAVAVCYSRVLLMYHSVEQVVAGFFVGALFAILHYLLTEPLRRFSRAESMRRALLDSTPARYWRLRDGWTIYTDGGFESAYNSWRRKWESLDTNAHMEGKHD</sequence>
<comment type="caution">
    <text evidence="8">The sequence shown here is derived from an EMBL/GenBank/DDBJ whole genome shotgun (WGS) entry which is preliminary data.</text>
</comment>
<feature type="transmembrane region" description="Helical" evidence="6">
    <location>
        <begin position="20"/>
        <end position="42"/>
    </location>
</feature>
<dbReference type="Gene3D" id="1.20.144.10">
    <property type="entry name" value="Phosphatidic acid phosphatase type 2/haloperoxidase"/>
    <property type="match status" value="1"/>
</dbReference>
<dbReference type="OrthoDB" id="302705at2759"/>
<dbReference type="InterPro" id="IPR000326">
    <property type="entry name" value="PAP2/HPO"/>
</dbReference>
<dbReference type="EC" id="3.6.1.43" evidence="6"/>
<comment type="catalytic activity">
    <reaction evidence="6">
        <text>a di-trans,poly-cis-dolichyl diphosphate + H2O = a di-trans,poly-cis-dolichyl phosphate + phosphate + H(+)</text>
        <dbReference type="Rhea" id="RHEA:14385"/>
        <dbReference type="Rhea" id="RHEA-COMP:19498"/>
        <dbReference type="Rhea" id="RHEA-COMP:19506"/>
        <dbReference type="ChEBI" id="CHEBI:15377"/>
        <dbReference type="ChEBI" id="CHEBI:15378"/>
        <dbReference type="ChEBI" id="CHEBI:43474"/>
        <dbReference type="ChEBI" id="CHEBI:57497"/>
        <dbReference type="ChEBI" id="CHEBI:57683"/>
        <dbReference type="EC" id="3.6.1.43"/>
    </reaction>
</comment>
<organism evidence="8 9">
    <name type="scientific">Hydnum rufescens UP504</name>
    <dbReference type="NCBI Taxonomy" id="1448309"/>
    <lineage>
        <taxon>Eukaryota</taxon>
        <taxon>Fungi</taxon>
        <taxon>Dikarya</taxon>
        <taxon>Basidiomycota</taxon>
        <taxon>Agaricomycotina</taxon>
        <taxon>Agaricomycetes</taxon>
        <taxon>Cantharellales</taxon>
        <taxon>Hydnaceae</taxon>
        <taxon>Hydnum</taxon>
    </lineage>
</organism>
<evidence type="ECO:0000259" key="7">
    <source>
        <dbReference type="SMART" id="SM00014"/>
    </source>
</evidence>
<keyword evidence="2 6" id="KW-0812">Transmembrane</keyword>
<proteinExistence type="inferred from homology"/>
<dbReference type="EMBL" id="MU129074">
    <property type="protein sequence ID" value="KAF9507707.1"/>
    <property type="molecule type" value="Genomic_DNA"/>
</dbReference>
<protein>
    <recommendedName>
        <fullName evidence="6">Dolichyldiphosphatase</fullName>
        <ecNumber evidence="6">3.6.1.43</ecNumber>
    </recommendedName>
</protein>
<feature type="transmembrane region" description="Helical" evidence="6">
    <location>
        <begin position="155"/>
        <end position="172"/>
    </location>
</feature>
<keyword evidence="6" id="KW-0256">Endoplasmic reticulum</keyword>
<name>A0A9P6ALF6_9AGAM</name>
<feature type="transmembrane region" description="Helical" evidence="6">
    <location>
        <begin position="49"/>
        <end position="68"/>
    </location>
</feature>
<evidence type="ECO:0000256" key="4">
    <source>
        <dbReference type="ARBA" id="ARBA00022989"/>
    </source>
</evidence>
<dbReference type="PANTHER" id="PTHR11247:SF1">
    <property type="entry name" value="DOLICHYLDIPHOSPHATASE 1"/>
    <property type="match status" value="1"/>
</dbReference>
<feature type="transmembrane region" description="Helical" evidence="6">
    <location>
        <begin position="88"/>
        <end position="107"/>
    </location>
</feature>
<keyword evidence="4 6" id="KW-1133">Transmembrane helix</keyword>
<comment type="function">
    <text evidence="6">Required for efficient N-glycosylation. Necessary for maintaining optimal levels of dolichol-linked oligosaccharides. Hydrolyzes dolichyl pyrophosphate at a very high rate and dolichyl monophosphate at a much lower rate. Does not act on phosphatidate.</text>
</comment>
<dbReference type="AlphaFoldDB" id="A0A9P6ALF6"/>
<comment type="subcellular location">
    <subcellularLocation>
        <location evidence="6">Endoplasmic reticulum membrane</location>
        <topology evidence="6">Multi-pass membrane protein</topology>
    </subcellularLocation>
    <subcellularLocation>
        <location evidence="1">Membrane</location>
        <topology evidence="1">Multi-pass membrane protein</topology>
    </subcellularLocation>
</comment>
<keyword evidence="9" id="KW-1185">Reference proteome</keyword>
<gene>
    <name evidence="8" type="ORF">BS47DRAFT_1321115</name>
</gene>
<evidence type="ECO:0000256" key="6">
    <source>
        <dbReference type="RuleBase" id="RU367078"/>
    </source>
</evidence>
<dbReference type="PANTHER" id="PTHR11247">
    <property type="entry name" value="PALMITOYL-PROTEIN THIOESTERASE/DOLICHYLDIPHOSPHATASE 1"/>
    <property type="match status" value="1"/>
</dbReference>
<keyword evidence="3 6" id="KW-0378">Hydrolase</keyword>
<dbReference type="InterPro" id="IPR036938">
    <property type="entry name" value="PAP2/HPO_sf"/>
</dbReference>
<evidence type="ECO:0000256" key="2">
    <source>
        <dbReference type="ARBA" id="ARBA00022692"/>
    </source>
</evidence>
<dbReference type="InterPro" id="IPR039667">
    <property type="entry name" value="Dolichyldiphosphatase_PAP2"/>
</dbReference>
<feature type="domain" description="Phosphatidic acid phosphatase type 2/haloperoxidase" evidence="7">
    <location>
        <begin position="49"/>
        <end position="170"/>
    </location>
</feature>